<comment type="caution">
    <text evidence="7">The sequence shown here is derived from an EMBL/GenBank/DDBJ whole genome shotgun (WGS) entry which is preliminary data.</text>
</comment>
<feature type="transmembrane region" description="Helical" evidence="6">
    <location>
        <begin position="53"/>
        <end position="72"/>
    </location>
</feature>
<gene>
    <name evidence="7" type="ORF">OIU74_017490</name>
</gene>
<keyword evidence="4 6" id="KW-1133">Transmembrane helix</keyword>
<reference evidence="7" key="1">
    <citation type="submission" date="2022-11" db="EMBL/GenBank/DDBJ databases">
        <authorList>
            <person name="Hyden B.L."/>
            <person name="Feng K."/>
            <person name="Yates T."/>
            <person name="Jawdy S."/>
            <person name="Smart L.B."/>
            <person name="Muchero W."/>
        </authorList>
    </citation>
    <scope>NUCLEOTIDE SEQUENCE</scope>
    <source>
        <tissue evidence="7">Shoot tip</tissue>
    </source>
</reference>
<evidence type="ECO:0000256" key="6">
    <source>
        <dbReference type="SAM" id="Phobius"/>
    </source>
</evidence>
<feature type="transmembrane region" description="Helical" evidence="6">
    <location>
        <begin position="126"/>
        <end position="146"/>
    </location>
</feature>
<dbReference type="EMBL" id="JAPFFM010000002">
    <property type="protein sequence ID" value="KAJ6771056.1"/>
    <property type="molecule type" value="Genomic_DNA"/>
</dbReference>
<dbReference type="PANTHER" id="PTHR31621:SF66">
    <property type="entry name" value="PROTEIN DMP2"/>
    <property type="match status" value="1"/>
</dbReference>
<keyword evidence="3 6" id="KW-0812">Transmembrane</keyword>
<evidence type="ECO:0000313" key="8">
    <source>
        <dbReference type="Proteomes" id="UP001151752"/>
    </source>
</evidence>
<comment type="subcellular location">
    <subcellularLocation>
        <location evidence="1">Membrane</location>
        <topology evidence="1">Multi-pass membrane protein</topology>
    </subcellularLocation>
</comment>
<evidence type="ECO:0000256" key="5">
    <source>
        <dbReference type="ARBA" id="ARBA00023136"/>
    </source>
</evidence>
<dbReference type="Proteomes" id="UP001151752">
    <property type="component" value="Chromosome 10"/>
</dbReference>
<reference evidence="7" key="2">
    <citation type="journal article" date="2023" name="Int. J. Mol. Sci.">
        <title>De Novo Assembly and Annotation of 11 Diverse Shrub Willow (Salix) Genomes Reveals Novel Gene Organization in Sex-Linked Regions.</title>
        <authorList>
            <person name="Hyden B."/>
            <person name="Feng K."/>
            <person name="Yates T.B."/>
            <person name="Jawdy S."/>
            <person name="Cereghino C."/>
            <person name="Smart L.B."/>
            <person name="Muchero W."/>
        </authorList>
    </citation>
    <scope>NUCLEOTIDE SEQUENCE</scope>
    <source>
        <tissue evidence="7">Shoot tip</tissue>
    </source>
</reference>
<dbReference type="InterPro" id="IPR007770">
    <property type="entry name" value="DMP"/>
</dbReference>
<feature type="transmembrane region" description="Helical" evidence="6">
    <location>
        <begin position="21"/>
        <end position="41"/>
    </location>
</feature>
<proteinExistence type="inferred from homology"/>
<protein>
    <submittedName>
        <fullName evidence="7">PROTEIN DMP3</fullName>
    </submittedName>
</protein>
<evidence type="ECO:0000256" key="4">
    <source>
        <dbReference type="ARBA" id="ARBA00022989"/>
    </source>
</evidence>
<evidence type="ECO:0000313" key="7">
    <source>
        <dbReference type="EMBL" id="KAJ6771056.1"/>
    </source>
</evidence>
<name>A0A9Q1AHA3_9ROSI</name>
<organism evidence="7 8">
    <name type="scientific">Salix koriyanagi</name>
    <dbReference type="NCBI Taxonomy" id="2511006"/>
    <lineage>
        <taxon>Eukaryota</taxon>
        <taxon>Viridiplantae</taxon>
        <taxon>Streptophyta</taxon>
        <taxon>Embryophyta</taxon>
        <taxon>Tracheophyta</taxon>
        <taxon>Spermatophyta</taxon>
        <taxon>Magnoliopsida</taxon>
        <taxon>eudicotyledons</taxon>
        <taxon>Gunneridae</taxon>
        <taxon>Pentapetalae</taxon>
        <taxon>rosids</taxon>
        <taxon>fabids</taxon>
        <taxon>Malpighiales</taxon>
        <taxon>Salicaceae</taxon>
        <taxon>Saliceae</taxon>
        <taxon>Salix</taxon>
    </lineage>
</organism>
<evidence type="ECO:0000256" key="2">
    <source>
        <dbReference type="ARBA" id="ARBA00008707"/>
    </source>
</evidence>
<evidence type="ECO:0000256" key="1">
    <source>
        <dbReference type="ARBA" id="ARBA00004141"/>
    </source>
</evidence>
<accession>A0A9Q1AHA3</accession>
<dbReference type="PANTHER" id="PTHR31621">
    <property type="entry name" value="PROTEIN DMP3"/>
    <property type="match status" value="1"/>
</dbReference>
<keyword evidence="5 6" id="KW-0472">Membrane</keyword>
<dbReference type="AlphaFoldDB" id="A0A9Q1AHA3"/>
<dbReference type="Pfam" id="PF05078">
    <property type="entry name" value="DUF679"/>
    <property type="match status" value="2"/>
</dbReference>
<sequence>MAAEIKESSSLPQKTFSGVGNLIKLLPTGTVFLFQFLNPVVTNNGSCHAVNKYLSGILIGLCGFSCCFSCFTDSYKGSDGLTHYGIATMKRALAIFWVFRGPVKLQASSRNTVECFYPSFESTEKVLLMVLPPAIGAVSGTVFMLFPNRRHGIGYPSSGTSQNS</sequence>
<dbReference type="GO" id="GO:0010256">
    <property type="term" value="P:endomembrane system organization"/>
    <property type="evidence" value="ECO:0007669"/>
    <property type="project" value="TreeGrafter"/>
</dbReference>
<dbReference type="GO" id="GO:0005737">
    <property type="term" value="C:cytoplasm"/>
    <property type="evidence" value="ECO:0007669"/>
    <property type="project" value="UniProtKB-ARBA"/>
</dbReference>
<dbReference type="GO" id="GO:0016020">
    <property type="term" value="C:membrane"/>
    <property type="evidence" value="ECO:0007669"/>
    <property type="project" value="UniProtKB-SubCell"/>
</dbReference>
<comment type="similarity">
    <text evidence="2">Belongs to the plant DMP1 protein family.</text>
</comment>
<keyword evidence="8" id="KW-1185">Reference proteome</keyword>
<evidence type="ECO:0000256" key="3">
    <source>
        <dbReference type="ARBA" id="ARBA00022692"/>
    </source>
</evidence>